<dbReference type="Pfam" id="PF04075">
    <property type="entry name" value="F420H2_quin_red"/>
    <property type="match status" value="1"/>
</dbReference>
<dbReference type="InterPro" id="IPR012349">
    <property type="entry name" value="Split_barrel_FMN-bd"/>
</dbReference>
<comment type="similarity">
    <text evidence="1">Belongs to the F420H(2)-dependent quinone reductase family.</text>
</comment>
<dbReference type="Gene3D" id="2.30.110.10">
    <property type="entry name" value="Electron Transport, Fmn-binding Protein, Chain A"/>
    <property type="match status" value="1"/>
</dbReference>
<dbReference type="PANTHER" id="PTHR39428:SF1">
    <property type="entry name" value="F420H(2)-DEPENDENT QUINONE REDUCTASE RV1261C"/>
    <property type="match status" value="1"/>
</dbReference>
<dbReference type="EMBL" id="JZEY01000054">
    <property type="protein sequence ID" value="KKB09720.1"/>
    <property type="molecule type" value="Genomic_DNA"/>
</dbReference>
<dbReference type="STRING" id="429727.VE26_07620"/>
<evidence type="ECO:0000313" key="3">
    <source>
        <dbReference type="EMBL" id="KKB09720.1"/>
    </source>
</evidence>
<accession>A0A0F5FMD1</accession>
<comment type="catalytic activity">
    <reaction evidence="2">
        <text>oxidized coenzyme F420-(gamma-L-Glu)(n) + a quinol + H(+) = reduced coenzyme F420-(gamma-L-Glu)(n) + a quinone</text>
        <dbReference type="Rhea" id="RHEA:39663"/>
        <dbReference type="Rhea" id="RHEA-COMP:12939"/>
        <dbReference type="Rhea" id="RHEA-COMP:14378"/>
        <dbReference type="ChEBI" id="CHEBI:15378"/>
        <dbReference type="ChEBI" id="CHEBI:24646"/>
        <dbReference type="ChEBI" id="CHEBI:132124"/>
        <dbReference type="ChEBI" id="CHEBI:133980"/>
        <dbReference type="ChEBI" id="CHEBI:139511"/>
    </reaction>
</comment>
<dbReference type="AlphaFoldDB" id="A0A0F5FMD1"/>
<gene>
    <name evidence="3" type="ORF">VE26_07620</name>
</gene>
<dbReference type="GO" id="GO:0005886">
    <property type="term" value="C:plasma membrane"/>
    <property type="evidence" value="ECO:0007669"/>
    <property type="project" value="TreeGrafter"/>
</dbReference>
<organism evidence="3 4">
    <name type="scientific">Devosia chinhatensis</name>
    <dbReference type="NCBI Taxonomy" id="429727"/>
    <lineage>
        <taxon>Bacteria</taxon>
        <taxon>Pseudomonadati</taxon>
        <taxon>Pseudomonadota</taxon>
        <taxon>Alphaproteobacteria</taxon>
        <taxon>Hyphomicrobiales</taxon>
        <taxon>Devosiaceae</taxon>
        <taxon>Devosia</taxon>
    </lineage>
</organism>
<protein>
    <submittedName>
        <fullName evidence="3">Cell entry protein</fullName>
    </submittedName>
</protein>
<dbReference type="PANTHER" id="PTHR39428">
    <property type="entry name" value="F420H(2)-DEPENDENT QUINONE REDUCTASE RV1261C"/>
    <property type="match status" value="1"/>
</dbReference>
<reference evidence="3 4" key="1">
    <citation type="submission" date="2015-03" db="EMBL/GenBank/DDBJ databases">
        <authorList>
            <person name="Hassan Y."/>
            <person name="Lepp D."/>
            <person name="Li X.-Z."/>
            <person name="Zhou T."/>
        </authorList>
    </citation>
    <scope>NUCLEOTIDE SEQUENCE [LARGE SCALE GENOMIC DNA]</scope>
    <source>
        <strain evidence="3 4">IPL18</strain>
    </source>
</reference>
<dbReference type="InterPro" id="IPR004378">
    <property type="entry name" value="F420H2_quin_Rdtase"/>
</dbReference>
<dbReference type="Proteomes" id="UP000033649">
    <property type="component" value="Unassembled WGS sequence"/>
</dbReference>
<dbReference type="SUPFAM" id="SSF50475">
    <property type="entry name" value="FMN-binding split barrel"/>
    <property type="match status" value="1"/>
</dbReference>
<name>A0A0F5FMD1_9HYPH</name>
<evidence type="ECO:0000256" key="1">
    <source>
        <dbReference type="ARBA" id="ARBA00008710"/>
    </source>
</evidence>
<keyword evidence="4" id="KW-1185">Reference proteome</keyword>
<proteinExistence type="inferred from homology"/>
<dbReference type="GO" id="GO:0016491">
    <property type="term" value="F:oxidoreductase activity"/>
    <property type="evidence" value="ECO:0007669"/>
    <property type="project" value="InterPro"/>
</dbReference>
<dbReference type="PATRIC" id="fig|429727.3.peg.1580"/>
<comment type="caution">
    <text evidence="3">The sequence shown here is derived from an EMBL/GenBank/DDBJ whole genome shotgun (WGS) entry which is preliminary data.</text>
</comment>
<dbReference type="NCBIfam" id="TIGR00026">
    <property type="entry name" value="hi_GC_TIGR00026"/>
    <property type="match status" value="1"/>
</dbReference>
<dbReference type="OrthoDB" id="8225825at2"/>
<dbReference type="GO" id="GO:0070967">
    <property type="term" value="F:coenzyme F420 binding"/>
    <property type="evidence" value="ECO:0007669"/>
    <property type="project" value="TreeGrafter"/>
</dbReference>
<evidence type="ECO:0000256" key="2">
    <source>
        <dbReference type="ARBA" id="ARBA00049106"/>
    </source>
</evidence>
<sequence>MSDFNAQVIADFMATNGKPGGYFKDAPVLLLHSTGAKSGQERTLPLMYLREGDGPWFIFASFAGNDSNPDWFHNLKAHPDAAISIGDGTEISRVPVTARMLEGDERDAIYARQASLYPQFADYQNKTSRTIPVVELASRG</sequence>
<evidence type="ECO:0000313" key="4">
    <source>
        <dbReference type="Proteomes" id="UP000033649"/>
    </source>
</evidence>
<dbReference type="RefSeq" id="WP_046104413.1">
    <property type="nucleotide sequence ID" value="NZ_JZEY01000054.1"/>
</dbReference>